<dbReference type="AlphaFoldDB" id="A0A3P1CKR3"/>
<comment type="caution">
    <text evidence="3">The sequence shown here is derived from an EMBL/GenBank/DDBJ whole genome shotgun (WGS) entry which is preliminary data.</text>
</comment>
<evidence type="ECO:0000313" key="3">
    <source>
        <dbReference type="EMBL" id="RRB13922.1"/>
    </source>
</evidence>
<dbReference type="EMBL" id="RQJP01000003">
    <property type="protein sequence ID" value="RRB13922.1"/>
    <property type="molecule type" value="Genomic_DNA"/>
</dbReference>
<keyword evidence="1" id="KW-0732">Signal</keyword>
<evidence type="ECO:0000313" key="4">
    <source>
        <dbReference type="Proteomes" id="UP000274271"/>
    </source>
</evidence>
<reference evidence="3 4" key="1">
    <citation type="submission" date="2018-11" db="EMBL/GenBank/DDBJ databases">
        <authorList>
            <person name="Zhou Z."/>
            <person name="Wang G."/>
        </authorList>
    </citation>
    <scope>NUCLEOTIDE SEQUENCE [LARGE SCALE GENOMIC DNA]</scope>
    <source>
        <strain evidence="3 4">KCTC42998</strain>
    </source>
</reference>
<dbReference type="Gene3D" id="2.160.20.120">
    <property type="match status" value="1"/>
</dbReference>
<evidence type="ECO:0000256" key="1">
    <source>
        <dbReference type="SAM" id="SignalP"/>
    </source>
</evidence>
<dbReference type="Proteomes" id="UP000274271">
    <property type="component" value="Unassembled WGS sequence"/>
</dbReference>
<proteinExistence type="predicted"/>
<dbReference type="Pfam" id="PF10988">
    <property type="entry name" value="DUF2807"/>
    <property type="match status" value="1"/>
</dbReference>
<gene>
    <name evidence="3" type="ORF">EHT87_16850</name>
</gene>
<dbReference type="InterPro" id="IPR021255">
    <property type="entry name" value="DUF2807"/>
</dbReference>
<feature type="domain" description="Putative auto-transporter adhesin head GIN" evidence="2">
    <location>
        <begin position="32"/>
        <end position="232"/>
    </location>
</feature>
<organism evidence="3 4">
    <name type="scientific">Larkinella knui</name>
    <dbReference type="NCBI Taxonomy" id="2025310"/>
    <lineage>
        <taxon>Bacteria</taxon>
        <taxon>Pseudomonadati</taxon>
        <taxon>Bacteroidota</taxon>
        <taxon>Cytophagia</taxon>
        <taxon>Cytophagales</taxon>
        <taxon>Spirosomataceae</taxon>
        <taxon>Larkinella</taxon>
    </lineage>
</organism>
<feature type="signal peptide" evidence="1">
    <location>
        <begin position="1"/>
        <end position="22"/>
    </location>
</feature>
<name>A0A3P1CKR3_9BACT</name>
<feature type="chain" id="PRO_5018183485" evidence="1">
    <location>
        <begin position="23"/>
        <end position="250"/>
    </location>
</feature>
<dbReference type="RefSeq" id="WP_124907819.1">
    <property type="nucleotide sequence ID" value="NZ_RQJP01000003.1"/>
</dbReference>
<accession>A0A3P1CKR3</accession>
<keyword evidence="4" id="KW-1185">Reference proteome</keyword>
<sequence>MKKLLIIGVIVCLAMATPLTQAQSPVQPLSSFDKVITSPHVSIVLVAGEQERIQLVYQNIAPEKVNVSVRNQTLRIYLDDARFTVKQRTWNDGDRTYKKPIYDKDVKVTAYVTYRHLKNLQVRGEEEAICRDLLASDSFQLRIYGQATVCLTALNTKTFKAFLYGENKVTIQSGRADQQVFRIYGENRLDTENLTGQTVSAHAYGDSQLRVYASNRIGVMAFGESDIRYAGGADLRKGLVIGEVTIHKTE</sequence>
<protein>
    <submittedName>
        <fullName evidence="3">DUF2807 domain-containing protein</fullName>
    </submittedName>
</protein>
<dbReference type="OrthoDB" id="943856at2"/>
<evidence type="ECO:0000259" key="2">
    <source>
        <dbReference type="Pfam" id="PF10988"/>
    </source>
</evidence>